<dbReference type="OMA" id="HVHEIAI"/>
<feature type="region of interest" description="Disordered" evidence="1">
    <location>
        <begin position="103"/>
        <end position="171"/>
    </location>
</feature>
<dbReference type="OrthoDB" id="4448936at2759"/>
<sequence length="309" mass="34779">MSYEYICVPEDAFHPGRASPTSDYFTDSAYSTLDIDPGNPRAGLAQRLQHLAIRVQSQDLGDATATTLHGRLDEMERLLAGHSFVDLGREEGIQPVVVQEVDAQAQDQDQDQDESQDSDEDDETIADDTTRVTSSDAPTTSKEDAMSATGAVGEDESRQDESATIDSELEETERKARELAAAQQLLARVSYVVKELHLRYEELKHVHEIAIARSDDEARRSAQLASKVESMEDDLSDDCAELTYLKVQLKALETLAYPYMHMAEDERLLEGIEGFKQDWKAVDQRFETRRQNWQVSPRHKEIDQVSIKS</sequence>
<feature type="compositionally biased region" description="Polar residues" evidence="1">
    <location>
        <begin position="131"/>
        <end position="140"/>
    </location>
</feature>
<dbReference type="Proteomes" id="UP000076632">
    <property type="component" value="Unassembled WGS sequence"/>
</dbReference>
<gene>
    <name evidence="2" type="ORF">L228DRAFT_270785</name>
</gene>
<keyword evidence="3" id="KW-1185">Reference proteome</keyword>
<evidence type="ECO:0000313" key="2">
    <source>
        <dbReference type="EMBL" id="KZF20026.1"/>
    </source>
</evidence>
<organism evidence="2 3">
    <name type="scientific">Xylona heveae (strain CBS 132557 / TC161)</name>
    <dbReference type="NCBI Taxonomy" id="1328760"/>
    <lineage>
        <taxon>Eukaryota</taxon>
        <taxon>Fungi</taxon>
        <taxon>Dikarya</taxon>
        <taxon>Ascomycota</taxon>
        <taxon>Pezizomycotina</taxon>
        <taxon>Xylonomycetes</taxon>
        <taxon>Xylonales</taxon>
        <taxon>Xylonaceae</taxon>
        <taxon>Xylona</taxon>
    </lineage>
</organism>
<dbReference type="GeneID" id="28900587"/>
<accession>A0A165A6M4</accession>
<feature type="compositionally biased region" description="Acidic residues" evidence="1">
    <location>
        <begin position="108"/>
        <end position="126"/>
    </location>
</feature>
<evidence type="ECO:0000256" key="1">
    <source>
        <dbReference type="SAM" id="MobiDB-lite"/>
    </source>
</evidence>
<evidence type="ECO:0000313" key="3">
    <source>
        <dbReference type="Proteomes" id="UP000076632"/>
    </source>
</evidence>
<dbReference type="EMBL" id="KV407464">
    <property type="protein sequence ID" value="KZF20026.1"/>
    <property type="molecule type" value="Genomic_DNA"/>
</dbReference>
<dbReference type="AlphaFoldDB" id="A0A165A6M4"/>
<protein>
    <submittedName>
        <fullName evidence="2">Uncharacterized protein</fullName>
    </submittedName>
</protein>
<name>A0A165A6M4_XYLHT</name>
<dbReference type="RefSeq" id="XP_018185581.1">
    <property type="nucleotide sequence ID" value="XM_018335450.1"/>
</dbReference>
<proteinExistence type="predicted"/>
<dbReference type="InParanoid" id="A0A165A6M4"/>
<reference evidence="2 3" key="1">
    <citation type="journal article" date="2016" name="Fungal Biol.">
        <title>The genome of Xylona heveae provides a window into fungal endophytism.</title>
        <authorList>
            <person name="Gazis R."/>
            <person name="Kuo A."/>
            <person name="Riley R."/>
            <person name="LaButti K."/>
            <person name="Lipzen A."/>
            <person name="Lin J."/>
            <person name="Amirebrahimi M."/>
            <person name="Hesse C.N."/>
            <person name="Spatafora J.W."/>
            <person name="Henrissat B."/>
            <person name="Hainaut M."/>
            <person name="Grigoriev I.V."/>
            <person name="Hibbett D.S."/>
        </authorList>
    </citation>
    <scope>NUCLEOTIDE SEQUENCE [LARGE SCALE GENOMIC DNA]</scope>
    <source>
        <strain evidence="2 3">TC161</strain>
    </source>
</reference>